<organism evidence="1 2">
    <name type="scientific">Pseudodesulfovibrio senegalensis</name>
    <dbReference type="NCBI Taxonomy" id="1721087"/>
    <lineage>
        <taxon>Bacteria</taxon>
        <taxon>Pseudomonadati</taxon>
        <taxon>Thermodesulfobacteriota</taxon>
        <taxon>Desulfovibrionia</taxon>
        <taxon>Desulfovibrionales</taxon>
        <taxon>Desulfovibrionaceae</taxon>
    </lineage>
</organism>
<dbReference type="AlphaFoldDB" id="A0A6N6N2F1"/>
<dbReference type="OrthoDB" id="5459010at2"/>
<keyword evidence="2" id="KW-1185">Reference proteome</keyword>
<accession>A0A6N6N2F1</accession>
<proteinExistence type="predicted"/>
<dbReference type="RefSeq" id="WP_151151435.1">
    <property type="nucleotide sequence ID" value="NZ_WAIE01000005.1"/>
</dbReference>
<name>A0A6N6N2F1_9BACT</name>
<reference evidence="1 2" key="1">
    <citation type="journal article" date="2017" name="Int. J. Syst. Evol. Microbiol.">
        <title>Desulfovibrio senegalensis sp. nov., a mesophilic sulfate reducer isolated from marine sediment.</title>
        <authorList>
            <person name="Thioye A."/>
            <person name="Gam Z.B.A."/>
            <person name="Mbengue M."/>
            <person name="Cayol J.L."/>
            <person name="Joseph-Bartoli M."/>
            <person name="Toure-Kane C."/>
            <person name="Labat M."/>
        </authorList>
    </citation>
    <scope>NUCLEOTIDE SEQUENCE [LARGE SCALE GENOMIC DNA]</scope>
    <source>
        <strain evidence="1 2">DSM 101509</strain>
    </source>
</reference>
<evidence type="ECO:0000313" key="1">
    <source>
        <dbReference type="EMBL" id="KAB1441180.1"/>
    </source>
</evidence>
<gene>
    <name evidence="1" type="ORF">F8A88_12160</name>
</gene>
<evidence type="ECO:0000313" key="2">
    <source>
        <dbReference type="Proteomes" id="UP000438699"/>
    </source>
</evidence>
<dbReference type="Proteomes" id="UP000438699">
    <property type="component" value="Unassembled WGS sequence"/>
</dbReference>
<dbReference type="EMBL" id="WAIE01000005">
    <property type="protein sequence ID" value="KAB1441180.1"/>
    <property type="molecule type" value="Genomic_DNA"/>
</dbReference>
<sequence length="125" mass="15098">MSDVRRLPAGNCWYHRCGRCLYEERLNPGYRQSWRCVVLEDWERLFDDFLVRAEAFSLDQQAAGEMWARRFERIVRDRFDCTHYEHTVDVELPGCVYQYDNLCLLRLPRCQGRCRHYKPVDGNTE</sequence>
<protein>
    <submittedName>
        <fullName evidence="1">Uncharacterized protein</fullName>
    </submittedName>
</protein>
<comment type="caution">
    <text evidence="1">The sequence shown here is derived from an EMBL/GenBank/DDBJ whole genome shotgun (WGS) entry which is preliminary data.</text>
</comment>